<organism evidence="7">
    <name type="scientific">Campylobacter sp. CCS1377</name>
    <dbReference type="NCBI Taxonomy" id="3158229"/>
    <lineage>
        <taxon>Bacteria</taxon>
        <taxon>Pseudomonadati</taxon>
        <taxon>Campylobacterota</taxon>
        <taxon>Epsilonproteobacteria</taxon>
        <taxon>Campylobacterales</taxon>
        <taxon>Campylobacteraceae</taxon>
        <taxon>Campylobacter</taxon>
    </lineage>
</organism>
<feature type="binding site" evidence="5">
    <location>
        <position position="141"/>
    </location>
    <ligand>
        <name>NADP(+)</name>
        <dbReference type="ChEBI" id="CHEBI:58349"/>
    </ligand>
</feature>
<feature type="binding site" evidence="5">
    <location>
        <position position="239"/>
    </location>
    <ligand>
        <name>substrate</name>
    </ligand>
</feature>
<dbReference type="GO" id="GO:0050577">
    <property type="term" value="F:GDP-L-fucose synthase activity"/>
    <property type="evidence" value="ECO:0007669"/>
    <property type="project" value="UniProtKB-UniRule"/>
</dbReference>
<feature type="active site" description="Proton donor/acceptor" evidence="5">
    <location>
        <position position="137"/>
    </location>
</feature>
<dbReference type="Gene3D" id="3.40.50.720">
    <property type="entry name" value="NAD(P)-binding Rossmann-like Domain"/>
    <property type="match status" value="1"/>
</dbReference>
<keyword evidence="2 5" id="KW-0521">NADP</keyword>
<feature type="binding site" evidence="5">
    <location>
        <begin position="11"/>
        <end position="17"/>
    </location>
    <ligand>
        <name>NADP(+)</name>
        <dbReference type="ChEBI" id="CHEBI:58349"/>
    </ligand>
</feature>
<feature type="binding site" evidence="5">
    <location>
        <position position="308"/>
    </location>
    <ligand>
        <name>substrate</name>
    </ligand>
</feature>
<dbReference type="InterPro" id="IPR028614">
    <property type="entry name" value="GDP_fucose/colitose_synth"/>
</dbReference>
<comment type="caution">
    <text evidence="5">Lacks conserved residue(s) required for the propagation of feature annotation.</text>
</comment>
<feature type="site" description="Important for catalytic activity" evidence="5">
    <location>
        <position position="108"/>
    </location>
</feature>
<feature type="binding site" evidence="5">
    <location>
        <position position="188"/>
    </location>
    <ligand>
        <name>substrate</name>
    </ligand>
</feature>
<dbReference type="Pfam" id="PF01370">
    <property type="entry name" value="Epimerase"/>
    <property type="match status" value="1"/>
</dbReference>
<comment type="catalytic activity">
    <reaction evidence="5">
        <text>GDP-beta-L-fucose + NADP(+) = GDP-4-dehydro-alpha-D-rhamnose + NADPH + H(+)</text>
        <dbReference type="Rhea" id="RHEA:18885"/>
        <dbReference type="ChEBI" id="CHEBI:15378"/>
        <dbReference type="ChEBI" id="CHEBI:57273"/>
        <dbReference type="ChEBI" id="CHEBI:57783"/>
        <dbReference type="ChEBI" id="CHEBI:57964"/>
        <dbReference type="ChEBI" id="CHEBI:58349"/>
        <dbReference type="EC" id="1.1.1.271"/>
    </reaction>
</comment>
<protein>
    <recommendedName>
        <fullName evidence="5">GDP-L-fucose synthase</fullName>
        <ecNumber evidence="5">1.1.1.271</ecNumber>
    </recommendedName>
    <alternativeName>
        <fullName evidence="5">GDP-4-keto-6-deoxy-D-mannose-3,5-epimerase-4-reductase</fullName>
    </alternativeName>
</protein>
<dbReference type="CDD" id="cd05239">
    <property type="entry name" value="GDP_FS_SDR_e"/>
    <property type="match status" value="1"/>
</dbReference>
<keyword evidence="4 5" id="KW-0413">Isomerase</keyword>
<evidence type="ECO:0000259" key="6">
    <source>
        <dbReference type="Pfam" id="PF01370"/>
    </source>
</evidence>
<dbReference type="EMBL" id="CP155620">
    <property type="protein sequence ID" value="XBJ29025.1"/>
    <property type="molecule type" value="Genomic_DNA"/>
</dbReference>
<comment type="similarity">
    <text evidence="1 5">Belongs to the NAD(P)-dependent epimerase/dehydratase family. Fucose synthase subfamily.</text>
</comment>
<keyword evidence="3 5" id="KW-0560">Oxidoreductase</keyword>
<name>A0AAU7E689_9BACT</name>
<dbReference type="PANTHER" id="PTHR43238:SF1">
    <property type="entry name" value="GDP-L-FUCOSE SYNTHASE"/>
    <property type="match status" value="1"/>
</dbReference>
<dbReference type="Gene3D" id="3.90.25.10">
    <property type="entry name" value="UDP-galactose 4-epimerase, domain 1"/>
    <property type="match status" value="1"/>
</dbReference>
<dbReference type="PANTHER" id="PTHR43238">
    <property type="entry name" value="GDP-L-FUCOSE SYNTHASE"/>
    <property type="match status" value="1"/>
</dbReference>
<gene>
    <name evidence="5" type="primary">fcl</name>
    <name evidence="7" type="ORF">AAH949_08035</name>
</gene>
<feature type="domain" description="NAD-dependent epimerase/dehydratase" evidence="6">
    <location>
        <begin position="7"/>
        <end position="259"/>
    </location>
</feature>
<keyword evidence="5" id="KW-0511">Multifunctional enzyme</keyword>
<comment type="function">
    <text evidence="5">Catalyzes the two-step NADP-dependent conversion of GDP-4-dehydro-6-deoxy-D-mannose to GDP-fucose, involving an epimerase and a reductase reaction.</text>
</comment>
<accession>A0AAU7E689</accession>
<comment type="pathway">
    <text evidence="5">Nucleotide-sugar biosynthesis; GDP-L-fucose biosynthesis via de novo pathway; GDP-L-fucose from GDP-alpha-D-mannose: step 2/2.</text>
</comment>
<dbReference type="GO" id="GO:0016853">
    <property type="term" value="F:isomerase activity"/>
    <property type="evidence" value="ECO:0007669"/>
    <property type="project" value="UniProtKB-KW"/>
</dbReference>
<dbReference type="InterPro" id="IPR001509">
    <property type="entry name" value="Epimerase_deHydtase"/>
</dbReference>
<evidence type="ECO:0000313" key="7">
    <source>
        <dbReference type="EMBL" id="XBJ29025.1"/>
    </source>
</evidence>
<evidence type="ECO:0000256" key="1">
    <source>
        <dbReference type="ARBA" id="ARBA00005959"/>
    </source>
</evidence>
<dbReference type="RefSeq" id="WP_348518453.1">
    <property type="nucleotide sequence ID" value="NZ_CP155620.1"/>
</dbReference>
<evidence type="ECO:0000256" key="2">
    <source>
        <dbReference type="ARBA" id="ARBA00022857"/>
    </source>
</evidence>
<dbReference type="GO" id="GO:0070401">
    <property type="term" value="F:NADP+ binding"/>
    <property type="evidence" value="ECO:0007669"/>
    <property type="project" value="UniProtKB-UniRule"/>
</dbReference>
<dbReference type="EC" id="1.1.1.271" evidence="5"/>
<dbReference type="GO" id="GO:0042351">
    <property type="term" value="P:'de novo' GDP-L-fucose biosynthetic process"/>
    <property type="evidence" value="ECO:0007669"/>
    <property type="project" value="UniProtKB-UniRule"/>
</dbReference>
<dbReference type="SUPFAM" id="SSF51735">
    <property type="entry name" value="NAD(P)-binding Rossmann-fold domains"/>
    <property type="match status" value="1"/>
</dbReference>
<proteinExistence type="inferred from homology"/>
<dbReference type="HAMAP" id="MF_00956">
    <property type="entry name" value="GDP_fucose_synth"/>
    <property type="match status" value="1"/>
</dbReference>
<feature type="binding site" evidence="5">
    <location>
        <position position="232"/>
    </location>
    <ligand>
        <name>substrate</name>
    </ligand>
</feature>
<evidence type="ECO:0000256" key="4">
    <source>
        <dbReference type="ARBA" id="ARBA00023235"/>
    </source>
</evidence>
<dbReference type="AlphaFoldDB" id="A0AAU7E689"/>
<reference evidence="7" key="1">
    <citation type="submission" date="2024-05" db="EMBL/GenBank/DDBJ databases">
        <title>Campylobacter coli isolated from environmental waters in Slovenia.</title>
        <authorList>
            <person name="Zautner A.E."/>
            <person name="Bunk B."/>
            <person name="Riedel T."/>
            <person name="Sproeer C."/>
        </authorList>
    </citation>
    <scope>NUCLEOTIDE SEQUENCE</scope>
    <source>
        <strain evidence="7">CCS1377</strain>
    </source>
</reference>
<evidence type="ECO:0000256" key="3">
    <source>
        <dbReference type="ARBA" id="ARBA00023002"/>
    </source>
</evidence>
<evidence type="ECO:0000256" key="5">
    <source>
        <dbReference type="HAMAP-Rule" id="MF_00956"/>
    </source>
</evidence>
<dbReference type="InterPro" id="IPR036291">
    <property type="entry name" value="NAD(P)-bd_dom_sf"/>
</dbReference>
<sequence length="349" mass="40535">MKKNDKIYIAGHRGLVGSAILRKLKDNGYENLIYKTHSELDLTDQNAVKIFFEKEKPNFVFLCAARLGGIEAHKQFRAEFIYDNLQIQNNVIHQSYINNVKKLLFISSTSVYPEHASLPIKEEYLLSGKLQYLHEPYAIAKIAGMKMCEAYSERYGVDFISVCPTTLYGPNDNFDMLSANVVSALMRRIFLTKLLQDKRYEDIMKDLQVDNDEQMKQRLEIFGIKENRVEIWGSGKPKREFLFSEDLAEACIYIMENTSFKELCDLDKQNTHINIAPYNNTSIKELAELLQEIIEFKGELYYNSLKPDGTYEKLTSSEKIKLLGWQYRGNLKEKLIATFQWYKTSKGIK</sequence>